<proteinExistence type="predicted"/>
<name>A0ABP9DUW2_9PSEU</name>
<accession>A0ABP9DUW2</accession>
<reference evidence="2" key="1">
    <citation type="journal article" date="2019" name="Int. J. Syst. Evol. Microbiol.">
        <title>The Global Catalogue of Microorganisms (GCM) 10K type strain sequencing project: providing services to taxonomists for standard genome sequencing and annotation.</title>
        <authorList>
            <consortium name="The Broad Institute Genomics Platform"/>
            <consortium name="The Broad Institute Genome Sequencing Center for Infectious Disease"/>
            <person name="Wu L."/>
            <person name="Ma J."/>
        </authorList>
    </citation>
    <scope>NUCLEOTIDE SEQUENCE [LARGE SCALE GENOMIC DNA]</scope>
    <source>
        <strain evidence="2">JCM 17983</strain>
    </source>
</reference>
<dbReference type="EMBL" id="BAABHQ010000001">
    <property type="protein sequence ID" value="GAA4857594.1"/>
    <property type="molecule type" value="Genomic_DNA"/>
</dbReference>
<evidence type="ECO:0000313" key="2">
    <source>
        <dbReference type="Proteomes" id="UP001500457"/>
    </source>
</evidence>
<dbReference type="Proteomes" id="UP001500457">
    <property type="component" value="Unassembled WGS sequence"/>
</dbReference>
<evidence type="ECO:0000313" key="1">
    <source>
        <dbReference type="EMBL" id="GAA4857594.1"/>
    </source>
</evidence>
<organism evidence="1 2">
    <name type="scientific">Actinomycetospora straminea</name>
    <dbReference type="NCBI Taxonomy" id="663607"/>
    <lineage>
        <taxon>Bacteria</taxon>
        <taxon>Bacillati</taxon>
        <taxon>Actinomycetota</taxon>
        <taxon>Actinomycetes</taxon>
        <taxon>Pseudonocardiales</taxon>
        <taxon>Pseudonocardiaceae</taxon>
        <taxon>Actinomycetospora</taxon>
    </lineage>
</organism>
<keyword evidence="2" id="KW-1185">Reference proteome</keyword>
<comment type="caution">
    <text evidence="1">The sequence shown here is derived from an EMBL/GenBank/DDBJ whole genome shotgun (WGS) entry which is preliminary data.</text>
</comment>
<gene>
    <name evidence="1" type="ORF">GCM10023203_00190</name>
</gene>
<sequence length="287" mass="30799">MSTEPLPVDPPTAHGPDDLLRRAAALLRARPNGVLAGPTAAALWIGELSGLVADDDREGGSVLVPGLASRPLEVVVAGRGGRASPGVRVRADRLAPDEVREVVHEGVGRLRLTNPLRTSFDLARTLPLDEAVTVVDAIGARHGLESGELRSTAHRHPGVRGRRAVFPVADLVDQGSTSPARTRVRLAIRRAGIDVPLAGRAIIDEDGVIAGVLDLVWPDDGCGMQVGRTRPDAAARAGRLPELGWHIRLVPDDLSAYWLSWEARGLLAQRRGRTLPRLITRSARRRR</sequence>
<dbReference type="RefSeq" id="WP_274234821.1">
    <property type="nucleotide sequence ID" value="NZ_BAABHQ010000001.1"/>
</dbReference>
<protein>
    <submittedName>
        <fullName evidence="1">Uncharacterized protein</fullName>
    </submittedName>
</protein>